<keyword evidence="1" id="KW-0732">Signal</keyword>
<evidence type="ECO:0000313" key="3">
    <source>
        <dbReference type="Proteomes" id="UP001403385"/>
    </source>
</evidence>
<accession>A0AAW9S0D1</accession>
<proteinExistence type="predicted"/>
<evidence type="ECO:0000313" key="2">
    <source>
        <dbReference type="EMBL" id="MEN7546646.1"/>
    </source>
</evidence>
<dbReference type="AlphaFoldDB" id="A0AAW9S0D1"/>
<comment type="caution">
    <text evidence="2">The sequence shown here is derived from an EMBL/GenBank/DDBJ whole genome shotgun (WGS) entry which is preliminary data.</text>
</comment>
<dbReference type="RefSeq" id="WP_346819430.1">
    <property type="nucleotide sequence ID" value="NZ_JBDKWZ010000001.1"/>
</dbReference>
<reference evidence="2 3" key="1">
    <citation type="submission" date="2024-04" db="EMBL/GenBank/DDBJ databases">
        <title>Novel genus in family Flammeovirgaceae.</title>
        <authorList>
            <person name="Nguyen T.H."/>
            <person name="Vuong T.Q."/>
            <person name="Le H."/>
            <person name="Kim S.-G."/>
        </authorList>
    </citation>
    <scope>NUCLEOTIDE SEQUENCE [LARGE SCALE GENOMIC DNA]</scope>
    <source>
        <strain evidence="2 3">JCM 23209</strain>
    </source>
</reference>
<dbReference type="Proteomes" id="UP001403385">
    <property type="component" value="Unassembled WGS sequence"/>
</dbReference>
<protein>
    <submittedName>
        <fullName evidence="2">DUF2911 domain-containing protein</fullName>
    </submittedName>
</protein>
<name>A0AAW9S0D1_9BACT</name>
<dbReference type="EMBL" id="JBDKWZ010000001">
    <property type="protein sequence ID" value="MEN7546646.1"/>
    <property type="molecule type" value="Genomic_DNA"/>
</dbReference>
<gene>
    <name evidence="2" type="ORF">AAG747_01925</name>
</gene>
<feature type="chain" id="PRO_5043398778" evidence="1">
    <location>
        <begin position="25"/>
        <end position="205"/>
    </location>
</feature>
<keyword evidence="3" id="KW-1185">Reference proteome</keyword>
<feature type="signal peptide" evidence="1">
    <location>
        <begin position="1"/>
        <end position="24"/>
    </location>
</feature>
<evidence type="ECO:0000256" key="1">
    <source>
        <dbReference type="SAM" id="SignalP"/>
    </source>
</evidence>
<dbReference type="Pfam" id="PF11138">
    <property type="entry name" value="DUF2911"/>
    <property type="match status" value="1"/>
</dbReference>
<sequence length="205" mass="22587">MNLKNSLTLFAFLIALVIGTQTQAQSEMPQPSPAASVSQVVGFTKISIDYSSPGVKGRKIFGELLPYGTTWRAGANAPTKITFSTGVKIGGKDVRPGSYSLMVKPMKNGDWVVYLHEEGKSVYNYMKDNKIDETKLASEAVVSVKVKPQMSDYAMERLAYMISAGDNKTATVMLGWDKVWLSMEVDTKADQNMKRIEAAFQQPEN</sequence>
<organism evidence="2 3">
    <name type="scientific">Rapidithrix thailandica</name>
    <dbReference type="NCBI Taxonomy" id="413964"/>
    <lineage>
        <taxon>Bacteria</taxon>
        <taxon>Pseudomonadati</taxon>
        <taxon>Bacteroidota</taxon>
        <taxon>Cytophagia</taxon>
        <taxon>Cytophagales</taxon>
        <taxon>Flammeovirgaceae</taxon>
        <taxon>Rapidithrix</taxon>
    </lineage>
</organism>
<dbReference type="InterPro" id="IPR021314">
    <property type="entry name" value="DUF2911"/>
</dbReference>